<evidence type="ECO:0000256" key="1">
    <source>
        <dbReference type="PIRSR" id="PIRSR002703-1"/>
    </source>
</evidence>
<dbReference type="InterPro" id="IPR001938">
    <property type="entry name" value="Thaumatin"/>
</dbReference>
<dbReference type="Gene3D" id="2.60.110.10">
    <property type="entry name" value="Thaumatin"/>
    <property type="match status" value="1"/>
</dbReference>
<name>A0A251SST9_HELAN</name>
<dbReference type="GO" id="GO:0006952">
    <property type="term" value="P:defense response"/>
    <property type="evidence" value="ECO:0000318"/>
    <property type="project" value="GO_Central"/>
</dbReference>
<dbReference type="PRINTS" id="PR00347">
    <property type="entry name" value="THAUMATIN"/>
</dbReference>
<dbReference type="EMBL" id="CM007902">
    <property type="protein sequence ID" value="OTG01679.1"/>
    <property type="molecule type" value="Genomic_DNA"/>
</dbReference>
<sequence length="233" mass="24876">MKPNMAFIQSLLFFVLLSNGGSCKYLFPAPGASRNTITVVNDCGFTVWPGISGSPLPSITGFELTAGNSRSFETPENWSGRLWGRTGCTFNGLGHGSCKTGDCGSGEMECNGGSATPPVTIAQFEIHKKFSEVVVSYDVSLMDGYNLPITVEPIDLSPCFLYGCPKRGCSSDLNKQCPKELMLKGGGGCHTPCQVFGTPKYCCNKAFEPTSYSRLFTSACPRSDSLRVSGALP</sequence>
<feature type="disulfide bond" evidence="1">
    <location>
        <begin position="88"/>
        <end position="98"/>
    </location>
</feature>
<feature type="disulfide bond" evidence="1">
    <location>
        <begin position="103"/>
        <end position="110"/>
    </location>
</feature>
<evidence type="ECO:0000313" key="4">
    <source>
        <dbReference type="Proteomes" id="UP000215914"/>
    </source>
</evidence>
<evidence type="ECO:0000313" key="3">
    <source>
        <dbReference type="EMBL" id="OTG01679.1"/>
    </source>
</evidence>
<gene>
    <name evidence="3" type="ORF">HannXRQ_Chr13g0404651</name>
</gene>
<dbReference type="InterPro" id="IPR037176">
    <property type="entry name" value="Osmotin/thaumatin-like_sf"/>
</dbReference>
<keyword evidence="1" id="KW-1015">Disulfide bond</keyword>
<dbReference type="Pfam" id="PF00314">
    <property type="entry name" value="Thaumatin"/>
    <property type="match status" value="1"/>
</dbReference>
<keyword evidence="2" id="KW-0732">Signal</keyword>
<feature type="signal peptide" evidence="2">
    <location>
        <begin position="1"/>
        <end position="23"/>
    </location>
</feature>
<organism evidence="3 4">
    <name type="scientific">Helianthus annuus</name>
    <name type="common">Common sunflower</name>
    <dbReference type="NCBI Taxonomy" id="4232"/>
    <lineage>
        <taxon>Eukaryota</taxon>
        <taxon>Viridiplantae</taxon>
        <taxon>Streptophyta</taxon>
        <taxon>Embryophyta</taxon>
        <taxon>Tracheophyta</taxon>
        <taxon>Spermatophyta</taxon>
        <taxon>Magnoliopsida</taxon>
        <taxon>eudicotyledons</taxon>
        <taxon>Gunneridae</taxon>
        <taxon>Pentapetalae</taxon>
        <taxon>asterids</taxon>
        <taxon>campanulids</taxon>
        <taxon>Asterales</taxon>
        <taxon>Asteraceae</taxon>
        <taxon>Asteroideae</taxon>
        <taxon>Heliantheae alliance</taxon>
        <taxon>Heliantheae</taxon>
        <taxon>Helianthus</taxon>
    </lineage>
</organism>
<dbReference type="SUPFAM" id="SSF49870">
    <property type="entry name" value="Osmotin, thaumatin-like protein"/>
    <property type="match status" value="1"/>
</dbReference>
<dbReference type="Proteomes" id="UP000215914">
    <property type="component" value="Chromosome 13"/>
</dbReference>
<feature type="chain" id="PRO_5012716123" evidence="2">
    <location>
        <begin position="24"/>
        <end position="233"/>
    </location>
</feature>
<feature type="disulfide bond" evidence="1">
    <location>
        <begin position="169"/>
        <end position="220"/>
    </location>
</feature>
<dbReference type="PROSITE" id="PS00316">
    <property type="entry name" value="THAUMATIN_1"/>
    <property type="match status" value="1"/>
</dbReference>
<proteinExistence type="predicted"/>
<evidence type="ECO:0000256" key="2">
    <source>
        <dbReference type="SAM" id="SignalP"/>
    </source>
</evidence>
<protein>
    <submittedName>
        <fullName evidence="3">Putative thaumatin</fullName>
    </submittedName>
</protein>
<accession>A0A251SST9</accession>
<dbReference type="PIRSF" id="PIRSF002703">
    <property type="entry name" value="Thaumatin"/>
    <property type="match status" value="1"/>
</dbReference>
<dbReference type="PANTHER" id="PTHR31048">
    <property type="entry name" value="OS03G0233200 PROTEIN"/>
    <property type="match status" value="1"/>
</dbReference>
<feature type="disulfide bond" evidence="1">
    <location>
        <begin position="193"/>
        <end position="202"/>
    </location>
</feature>
<dbReference type="PROSITE" id="PS51367">
    <property type="entry name" value="THAUMATIN_2"/>
    <property type="match status" value="1"/>
</dbReference>
<dbReference type="SMART" id="SM00205">
    <property type="entry name" value="THN"/>
    <property type="match status" value="1"/>
</dbReference>
<feature type="disulfide bond" evidence="1">
    <location>
        <begin position="177"/>
        <end position="189"/>
    </location>
</feature>
<reference evidence="4" key="1">
    <citation type="journal article" date="2017" name="Nature">
        <title>The sunflower genome provides insights into oil metabolism, flowering and Asterid evolution.</title>
        <authorList>
            <person name="Badouin H."/>
            <person name="Gouzy J."/>
            <person name="Grassa C.J."/>
            <person name="Murat F."/>
            <person name="Staton S.E."/>
            <person name="Cottret L."/>
            <person name="Lelandais-Briere C."/>
            <person name="Owens G.L."/>
            <person name="Carrere S."/>
            <person name="Mayjonade B."/>
            <person name="Legrand L."/>
            <person name="Gill N."/>
            <person name="Kane N.C."/>
            <person name="Bowers J.E."/>
            <person name="Hubner S."/>
            <person name="Bellec A."/>
            <person name="Berard A."/>
            <person name="Berges H."/>
            <person name="Blanchet N."/>
            <person name="Boniface M.C."/>
            <person name="Brunel D."/>
            <person name="Catrice O."/>
            <person name="Chaidir N."/>
            <person name="Claudel C."/>
            <person name="Donnadieu C."/>
            <person name="Faraut T."/>
            <person name="Fievet G."/>
            <person name="Helmstetter N."/>
            <person name="King M."/>
            <person name="Knapp S.J."/>
            <person name="Lai Z."/>
            <person name="Le Paslier M.C."/>
            <person name="Lippi Y."/>
            <person name="Lorenzon L."/>
            <person name="Mandel J.R."/>
            <person name="Marage G."/>
            <person name="Marchand G."/>
            <person name="Marquand E."/>
            <person name="Bret-Mestries E."/>
            <person name="Morien E."/>
            <person name="Nambeesan S."/>
            <person name="Nguyen T."/>
            <person name="Pegot-Espagnet P."/>
            <person name="Pouilly N."/>
            <person name="Raftis F."/>
            <person name="Sallet E."/>
            <person name="Schiex T."/>
            <person name="Thomas J."/>
            <person name="Vandecasteele C."/>
            <person name="Vares D."/>
            <person name="Vear F."/>
            <person name="Vautrin S."/>
            <person name="Crespi M."/>
            <person name="Mangin B."/>
            <person name="Burke J.M."/>
            <person name="Salse J."/>
            <person name="Munos S."/>
            <person name="Vincourt P."/>
            <person name="Rieseberg L.H."/>
            <person name="Langlade N.B."/>
        </authorList>
    </citation>
    <scope>NUCLEOTIDE SEQUENCE [LARGE SCALE GENOMIC DNA]</scope>
    <source>
        <strain evidence="4">cv. SF193</strain>
    </source>
</reference>
<dbReference type="AlphaFoldDB" id="A0A251SST9"/>
<dbReference type="InterPro" id="IPR017949">
    <property type="entry name" value="Thaumatin_CS"/>
</dbReference>
<keyword evidence="4" id="KW-1185">Reference proteome</keyword>
<dbReference type="InParanoid" id="A0A251SST9"/>